<evidence type="ECO:0000256" key="3">
    <source>
        <dbReference type="ARBA" id="ARBA00022448"/>
    </source>
</evidence>
<dbReference type="PANTHER" id="PTHR30614:SF0">
    <property type="entry name" value="L-CYSTINE TRANSPORT SYSTEM PERMEASE PROTEIN TCYL"/>
    <property type="match status" value="1"/>
</dbReference>
<dbReference type="OrthoDB" id="7341446at2"/>
<dbReference type="RefSeq" id="WP_088562326.1">
    <property type="nucleotide sequence ID" value="NZ_FYEH01000011.1"/>
</dbReference>
<evidence type="ECO:0000313" key="12">
    <source>
        <dbReference type="Proteomes" id="UP000197065"/>
    </source>
</evidence>
<dbReference type="NCBIfam" id="TIGR01726">
    <property type="entry name" value="HEQRo_perm_3TM"/>
    <property type="match status" value="1"/>
</dbReference>
<dbReference type="GO" id="GO:0043190">
    <property type="term" value="C:ATP-binding cassette (ABC) transporter complex"/>
    <property type="evidence" value="ECO:0007669"/>
    <property type="project" value="InterPro"/>
</dbReference>
<organism evidence="11 12">
    <name type="scientific">Arboricoccus pini</name>
    <dbReference type="NCBI Taxonomy" id="1963835"/>
    <lineage>
        <taxon>Bacteria</taxon>
        <taxon>Pseudomonadati</taxon>
        <taxon>Pseudomonadota</taxon>
        <taxon>Alphaproteobacteria</taxon>
        <taxon>Geminicoccales</taxon>
        <taxon>Geminicoccaceae</taxon>
        <taxon>Arboricoccus</taxon>
    </lineage>
</organism>
<keyword evidence="4" id="KW-1003">Cell membrane</keyword>
<evidence type="ECO:0000256" key="7">
    <source>
        <dbReference type="ARBA" id="ARBA00022989"/>
    </source>
</evidence>
<reference evidence="11 12" key="1">
    <citation type="submission" date="2017-06" db="EMBL/GenBank/DDBJ databases">
        <authorList>
            <person name="Kim H.J."/>
            <person name="Triplett B.A."/>
        </authorList>
    </citation>
    <scope>NUCLEOTIDE SEQUENCE [LARGE SCALE GENOMIC DNA]</scope>
    <source>
        <strain evidence="11 12">B29T1</strain>
    </source>
</reference>
<evidence type="ECO:0000256" key="2">
    <source>
        <dbReference type="ARBA" id="ARBA00010072"/>
    </source>
</evidence>
<dbReference type="CDD" id="cd06261">
    <property type="entry name" value="TM_PBP2"/>
    <property type="match status" value="1"/>
</dbReference>
<dbReference type="Gene3D" id="1.10.3720.10">
    <property type="entry name" value="MetI-like"/>
    <property type="match status" value="1"/>
</dbReference>
<evidence type="ECO:0000256" key="9">
    <source>
        <dbReference type="RuleBase" id="RU363032"/>
    </source>
</evidence>
<dbReference type="PANTHER" id="PTHR30614">
    <property type="entry name" value="MEMBRANE COMPONENT OF AMINO ACID ABC TRANSPORTER"/>
    <property type="match status" value="1"/>
</dbReference>
<dbReference type="InterPro" id="IPR000515">
    <property type="entry name" value="MetI-like"/>
</dbReference>
<keyword evidence="12" id="KW-1185">Reference proteome</keyword>
<accession>A0A212RPH4</accession>
<evidence type="ECO:0000256" key="6">
    <source>
        <dbReference type="ARBA" id="ARBA00022970"/>
    </source>
</evidence>
<dbReference type="Pfam" id="PF00528">
    <property type="entry name" value="BPD_transp_1"/>
    <property type="match status" value="1"/>
</dbReference>
<dbReference type="InterPro" id="IPR010065">
    <property type="entry name" value="AA_ABC_transptr_permease_3TM"/>
</dbReference>
<dbReference type="AlphaFoldDB" id="A0A212RPH4"/>
<sequence>MIFERGHFIYEFWVARFSLLAGLWTTVSTSFLTIVIGSALGLVLGLVLAYGIWPLRFLARFYVDVIRGIPLLVLILFAYYGLALFKISVTPYWAGVIALSAFCVSHVAETVRGAIQSVPAGQDEAAKAIGLPFLKRVRYVILPQALRRVLPPWVNTALEMVKGTTLLSVIGVVELLLASQQAIARNYLILQFYLAATLFYFIVNFAIAQLAAALERRFRRFKY</sequence>
<name>A0A212RPH4_9PROT</name>
<protein>
    <submittedName>
        <fullName evidence="11">Amino acid ABC transporter membrane protein 2, PAAT family</fullName>
    </submittedName>
</protein>
<keyword evidence="7 9" id="KW-1133">Transmembrane helix</keyword>
<evidence type="ECO:0000256" key="8">
    <source>
        <dbReference type="ARBA" id="ARBA00023136"/>
    </source>
</evidence>
<feature type="transmembrane region" description="Helical" evidence="9">
    <location>
        <begin position="91"/>
        <end position="108"/>
    </location>
</feature>
<keyword evidence="3 9" id="KW-0813">Transport</keyword>
<dbReference type="SUPFAM" id="SSF161098">
    <property type="entry name" value="MetI-like"/>
    <property type="match status" value="1"/>
</dbReference>
<dbReference type="InterPro" id="IPR043429">
    <property type="entry name" value="ArtM/GltK/GlnP/TcyL/YhdX-like"/>
</dbReference>
<proteinExistence type="inferred from homology"/>
<keyword evidence="5 9" id="KW-0812">Transmembrane</keyword>
<dbReference type="InterPro" id="IPR035906">
    <property type="entry name" value="MetI-like_sf"/>
</dbReference>
<feature type="transmembrane region" description="Helical" evidence="9">
    <location>
        <begin position="31"/>
        <end position="53"/>
    </location>
</feature>
<dbReference type="EMBL" id="FYEH01000011">
    <property type="protein sequence ID" value="SNB74336.1"/>
    <property type="molecule type" value="Genomic_DNA"/>
</dbReference>
<dbReference type="Proteomes" id="UP000197065">
    <property type="component" value="Unassembled WGS sequence"/>
</dbReference>
<gene>
    <name evidence="11" type="ORF">SAMN07250955_111136</name>
</gene>
<feature type="transmembrane region" description="Helical" evidence="9">
    <location>
        <begin position="165"/>
        <end position="184"/>
    </location>
</feature>
<feature type="domain" description="ABC transmembrane type-1" evidence="10">
    <location>
        <begin position="23"/>
        <end position="211"/>
    </location>
</feature>
<evidence type="ECO:0000256" key="5">
    <source>
        <dbReference type="ARBA" id="ARBA00022692"/>
    </source>
</evidence>
<evidence type="ECO:0000256" key="1">
    <source>
        <dbReference type="ARBA" id="ARBA00004429"/>
    </source>
</evidence>
<keyword evidence="6" id="KW-0029">Amino-acid transport</keyword>
<feature type="transmembrane region" description="Helical" evidence="9">
    <location>
        <begin position="7"/>
        <end position="25"/>
    </location>
</feature>
<evidence type="ECO:0000313" key="11">
    <source>
        <dbReference type="EMBL" id="SNB74336.1"/>
    </source>
</evidence>
<feature type="transmembrane region" description="Helical" evidence="9">
    <location>
        <begin position="190"/>
        <end position="214"/>
    </location>
</feature>
<keyword evidence="8 9" id="KW-0472">Membrane</keyword>
<comment type="subcellular location">
    <subcellularLocation>
        <location evidence="1">Cell inner membrane</location>
        <topology evidence="1">Multi-pass membrane protein</topology>
    </subcellularLocation>
    <subcellularLocation>
        <location evidence="9">Cell membrane</location>
        <topology evidence="9">Multi-pass membrane protein</topology>
    </subcellularLocation>
</comment>
<dbReference type="GO" id="GO:0006865">
    <property type="term" value="P:amino acid transport"/>
    <property type="evidence" value="ECO:0007669"/>
    <property type="project" value="UniProtKB-KW"/>
</dbReference>
<evidence type="ECO:0000259" key="10">
    <source>
        <dbReference type="PROSITE" id="PS50928"/>
    </source>
</evidence>
<comment type="similarity">
    <text evidence="2">Belongs to the binding-protein-dependent transport system permease family. HisMQ subfamily.</text>
</comment>
<dbReference type="GO" id="GO:0022857">
    <property type="term" value="F:transmembrane transporter activity"/>
    <property type="evidence" value="ECO:0007669"/>
    <property type="project" value="InterPro"/>
</dbReference>
<feature type="transmembrane region" description="Helical" evidence="9">
    <location>
        <begin position="65"/>
        <end position="85"/>
    </location>
</feature>
<evidence type="ECO:0000256" key="4">
    <source>
        <dbReference type="ARBA" id="ARBA00022475"/>
    </source>
</evidence>
<dbReference type="PROSITE" id="PS50928">
    <property type="entry name" value="ABC_TM1"/>
    <property type="match status" value="1"/>
</dbReference>